<feature type="transmembrane region" description="Helical" evidence="4">
    <location>
        <begin position="204"/>
        <end position="231"/>
    </location>
</feature>
<feature type="domain" description="RING-CH-type" evidence="5">
    <location>
        <begin position="7"/>
        <end position="71"/>
    </location>
</feature>
<dbReference type="InterPro" id="IPR013083">
    <property type="entry name" value="Znf_RING/FYVE/PHD"/>
</dbReference>
<accession>A0A814UZU8</accession>
<organism evidence="7 8">
    <name type="scientific">Adineta steineri</name>
    <dbReference type="NCBI Taxonomy" id="433720"/>
    <lineage>
        <taxon>Eukaryota</taxon>
        <taxon>Metazoa</taxon>
        <taxon>Spiralia</taxon>
        <taxon>Gnathifera</taxon>
        <taxon>Rotifera</taxon>
        <taxon>Eurotatoria</taxon>
        <taxon>Bdelloidea</taxon>
        <taxon>Adinetida</taxon>
        <taxon>Adinetidae</taxon>
        <taxon>Adineta</taxon>
    </lineage>
</organism>
<dbReference type="SMART" id="SM00744">
    <property type="entry name" value="RINGv"/>
    <property type="match status" value="1"/>
</dbReference>
<evidence type="ECO:0000256" key="2">
    <source>
        <dbReference type="ARBA" id="ARBA00022771"/>
    </source>
</evidence>
<evidence type="ECO:0000313" key="7">
    <source>
        <dbReference type="EMBL" id="CAF1183116.1"/>
    </source>
</evidence>
<keyword evidence="1" id="KW-0479">Metal-binding</keyword>
<evidence type="ECO:0000259" key="5">
    <source>
        <dbReference type="PROSITE" id="PS51292"/>
    </source>
</evidence>
<dbReference type="Gene3D" id="3.30.40.10">
    <property type="entry name" value="Zinc/RING finger domain, C3HC4 (zinc finger)"/>
    <property type="match status" value="1"/>
</dbReference>
<dbReference type="CDD" id="cd16495">
    <property type="entry name" value="RING_CH-C4HC3_MARCH"/>
    <property type="match status" value="1"/>
</dbReference>
<dbReference type="GO" id="GO:0008270">
    <property type="term" value="F:zinc ion binding"/>
    <property type="evidence" value="ECO:0007669"/>
    <property type="project" value="UniProtKB-KW"/>
</dbReference>
<dbReference type="PROSITE" id="PS51292">
    <property type="entry name" value="ZF_RING_CH"/>
    <property type="match status" value="1"/>
</dbReference>
<keyword evidence="4" id="KW-0472">Membrane</keyword>
<evidence type="ECO:0000256" key="1">
    <source>
        <dbReference type="ARBA" id="ARBA00022723"/>
    </source>
</evidence>
<dbReference type="EMBL" id="CAJNOI010000120">
    <property type="protein sequence ID" value="CAF1091695.1"/>
    <property type="molecule type" value="Genomic_DNA"/>
</dbReference>
<evidence type="ECO:0000256" key="4">
    <source>
        <dbReference type="SAM" id="Phobius"/>
    </source>
</evidence>
<keyword evidence="4" id="KW-0812">Transmembrane</keyword>
<keyword evidence="2" id="KW-0863">Zinc-finger</keyword>
<dbReference type="Proteomes" id="UP000663877">
    <property type="component" value="Unassembled WGS sequence"/>
</dbReference>
<dbReference type="SUPFAM" id="SSF57850">
    <property type="entry name" value="RING/U-box"/>
    <property type="match status" value="1"/>
</dbReference>
<name>A0A814UZU8_9BILA</name>
<keyword evidence="4" id="KW-1133">Transmembrane helix</keyword>
<comment type="caution">
    <text evidence="7">The sequence shown here is derived from an EMBL/GenBank/DDBJ whole genome shotgun (WGS) entry which is preliminary data.</text>
</comment>
<evidence type="ECO:0000313" key="6">
    <source>
        <dbReference type="EMBL" id="CAF1091695.1"/>
    </source>
</evidence>
<feature type="transmembrane region" description="Helical" evidence="4">
    <location>
        <begin position="137"/>
        <end position="157"/>
    </location>
</feature>
<reference evidence="7" key="1">
    <citation type="submission" date="2021-02" db="EMBL/GenBank/DDBJ databases">
        <authorList>
            <person name="Nowell W R."/>
        </authorList>
    </citation>
    <scope>NUCLEOTIDE SEQUENCE</scope>
</reference>
<dbReference type="Pfam" id="PF12906">
    <property type="entry name" value="RINGv"/>
    <property type="match status" value="1"/>
</dbReference>
<dbReference type="Proteomes" id="UP000663832">
    <property type="component" value="Unassembled WGS sequence"/>
</dbReference>
<sequence length="304" mass="33839">MTQPLVSTITLSKSCRICLDNDDQNDLIRPCLCSGGSAYVHRKCLNSWRSMNRNGRGFKSCEVCQFEFVIEPVIDDPSADKKRLIIYRLLVSRDITLIILLIQAFIFALAFLMQAADKQDRKIQNLYPDSFTYFGTYYLSSLIIFFALVGFFGLIGYCCGLMKNDNYNNNNCNCTGVQCFCVGTSCNNCDSGSGGGGGSGGEGILVVILIIVVIFAIIGVFVGVILSIMIVKSIMERHAKRLWLRQEAKKYIVKDFEGQLDQLRQISSQRQITIPRNPTRFNTVGNNTNKIMPSAPLPSVSVIT</sequence>
<feature type="transmembrane region" description="Helical" evidence="4">
    <location>
        <begin position="95"/>
        <end position="116"/>
    </location>
</feature>
<keyword evidence="8" id="KW-1185">Reference proteome</keyword>
<dbReference type="InterPro" id="IPR011016">
    <property type="entry name" value="Znf_RING-CH"/>
</dbReference>
<dbReference type="OrthoDB" id="273089at2759"/>
<keyword evidence="3" id="KW-0862">Zinc</keyword>
<protein>
    <recommendedName>
        <fullName evidence="5">RING-CH-type domain-containing protein</fullName>
    </recommendedName>
</protein>
<evidence type="ECO:0000256" key="3">
    <source>
        <dbReference type="ARBA" id="ARBA00022833"/>
    </source>
</evidence>
<gene>
    <name evidence="6" type="ORF">BJG266_LOCUS20848</name>
    <name evidence="7" type="ORF">QVE165_LOCUS24798</name>
</gene>
<dbReference type="PANTHER" id="PTHR46347">
    <property type="entry name" value="RING/FYVE/PHD ZINC FINGER SUPERFAMILY PROTEIN"/>
    <property type="match status" value="1"/>
</dbReference>
<dbReference type="PANTHER" id="PTHR46347:SF1">
    <property type="entry name" value="RING_FYVE_PHD ZINC FINGER SUPERFAMILY PROTEIN"/>
    <property type="match status" value="1"/>
</dbReference>
<evidence type="ECO:0000313" key="8">
    <source>
        <dbReference type="Proteomes" id="UP000663832"/>
    </source>
</evidence>
<dbReference type="EMBL" id="CAJNOM010000176">
    <property type="protein sequence ID" value="CAF1183116.1"/>
    <property type="molecule type" value="Genomic_DNA"/>
</dbReference>
<proteinExistence type="predicted"/>
<dbReference type="AlphaFoldDB" id="A0A814UZU8"/>